<accession>F0ZXA5</accession>
<evidence type="ECO:0000313" key="2">
    <source>
        <dbReference type="Proteomes" id="UP000001064"/>
    </source>
</evidence>
<dbReference type="InParanoid" id="F0ZXA5"/>
<dbReference type="Proteomes" id="UP000001064">
    <property type="component" value="Unassembled WGS sequence"/>
</dbReference>
<reference evidence="2" key="1">
    <citation type="journal article" date="2011" name="Genome Biol.">
        <title>Comparative genomics of the social amoebae Dictyostelium discoideum and Dictyostelium purpureum.</title>
        <authorList>
            <consortium name="US DOE Joint Genome Institute (JGI-PGF)"/>
            <person name="Sucgang R."/>
            <person name="Kuo A."/>
            <person name="Tian X."/>
            <person name="Salerno W."/>
            <person name="Parikh A."/>
            <person name="Feasley C.L."/>
            <person name="Dalin E."/>
            <person name="Tu H."/>
            <person name="Huang E."/>
            <person name="Barry K."/>
            <person name="Lindquist E."/>
            <person name="Shapiro H."/>
            <person name="Bruce D."/>
            <person name="Schmutz J."/>
            <person name="Salamov A."/>
            <person name="Fey P."/>
            <person name="Gaudet P."/>
            <person name="Anjard C."/>
            <person name="Babu M.M."/>
            <person name="Basu S."/>
            <person name="Bushmanova Y."/>
            <person name="van der Wel H."/>
            <person name="Katoh-Kurasawa M."/>
            <person name="Dinh C."/>
            <person name="Coutinho P.M."/>
            <person name="Saito T."/>
            <person name="Elias M."/>
            <person name="Schaap P."/>
            <person name="Kay R.R."/>
            <person name="Henrissat B."/>
            <person name="Eichinger L."/>
            <person name="Rivero F."/>
            <person name="Putnam N.H."/>
            <person name="West C.M."/>
            <person name="Loomis W.F."/>
            <person name="Chisholm R.L."/>
            <person name="Shaulsky G."/>
            <person name="Strassmann J.E."/>
            <person name="Queller D.C."/>
            <person name="Kuspa A."/>
            <person name="Grigoriev I.V."/>
        </authorList>
    </citation>
    <scope>NUCLEOTIDE SEQUENCE [LARGE SCALE GENOMIC DNA]</scope>
    <source>
        <strain evidence="2">QSDP1</strain>
    </source>
</reference>
<name>F0ZXA5_DICPU</name>
<dbReference type="KEGG" id="dpp:DICPUDRAFT_156732"/>
<dbReference type="EMBL" id="GL871255">
    <property type="protein sequence ID" value="EGC31414.1"/>
    <property type="molecule type" value="Genomic_DNA"/>
</dbReference>
<protein>
    <submittedName>
        <fullName evidence="1">Uncharacterized protein</fullName>
    </submittedName>
</protein>
<dbReference type="GeneID" id="10505802"/>
<dbReference type="RefSeq" id="XP_003292047.1">
    <property type="nucleotide sequence ID" value="XM_003291999.1"/>
</dbReference>
<gene>
    <name evidence="1" type="ORF">DICPUDRAFT_156732</name>
</gene>
<evidence type="ECO:0000313" key="1">
    <source>
        <dbReference type="EMBL" id="EGC31414.1"/>
    </source>
</evidence>
<proteinExistence type="predicted"/>
<keyword evidence="2" id="KW-1185">Reference proteome</keyword>
<dbReference type="VEuPathDB" id="AmoebaDB:DICPUDRAFT_156732"/>
<sequence>MDWMYLYEQYQGNIGPDDTSFFFNDVRDPQINPGTGDGWFKKGVVKLVSGSGIWTTQSSRSTKSQGVTLDQSANDFLKKIGMDK</sequence>
<organism evidence="1 2">
    <name type="scientific">Dictyostelium purpureum</name>
    <name type="common">Slime mold</name>
    <dbReference type="NCBI Taxonomy" id="5786"/>
    <lineage>
        <taxon>Eukaryota</taxon>
        <taxon>Amoebozoa</taxon>
        <taxon>Evosea</taxon>
        <taxon>Eumycetozoa</taxon>
        <taxon>Dictyostelia</taxon>
        <taxon>Dictyosteliales</taxon>
        <taxon>Dictyosteliaceae</taxon>
        <taxon>Dictyostelium</taxon>
    </lineage>
</organism>
<dbReference type="AlphaFoldDB" id="F0ZXA5"/>